<evidence type="ECO:0000256" key="4">
    <source>
        <dbReference type="SAM" id="MobiDB-lite"/>
    </source>
</evidence>
<evidence type="ECO:0000313" key="7">
    <source>
        <dbReference type="Proteomes" id="UP000236161"/>
    </source>
</evidence>
<dbReference type="GO" id="GO:0005737">
    <property type="term" value="C:cytoplasm"/>
    <property type="evidence" value="ECO:0007669"/>
    <property type="project" value="UniProtKB-SubCell"/>
</dbReference>
<evidence type="ECO:0000313" key="6">
    <source>
        <dbReference type="EMBL" id="PKA56898.1"/>
    </source>
</evidence>
<dbReference type="InterPro" id="IPR051105">
    <property type="entry name" value="WWC/KIBRA_Hippo_Reg"/>
</dbReference>
<reference evidence="6 7" key="1">
    <citation type="journal article" date="2017" name="Nature">
        <title>The Apostasia genome and the evolution of orchids.</title>
        <authorList>
            <person name="Zhang G.Q."/>
            <person name="Liu K.W."/>
            <person name="Li Z."/>
            <person name="Lohaus R."/>
            <person name="Hsiao Y.Y."/>
            <person name="Niu S.C."/>
            <person name="Wang J.Y."/>
            <person name="Lin Y.C."/>
            <person name="Xu Q."/>
            <person name="Chen L.J."/>
            <person name="Yoshida K."/>
            <person name="Fujiwara S."/>
            <person name="Wang Z.W."/>
            <person name="Zhang Y.Q."/>
            <person name="Mitsuda N."/>
            <person name="Wang M."/>
            <person name="Liu G.H."/>
            <person name="Pecoraro L."/>
            <person name="Huang H.X."/>
            <person name="Xiao X.J."/>
            <person name="Lin M."/>
            <person name="Wu X.Y."/>
            <person name="Wu W.L."/>
            <person name="Chen Y.Y."/>
            <person name="Chang S.B."/>
            <person name="Sakamoto S."/>
            <person name="Ohme-Takagi M."/>
            <person name="Yagi M."/>
            <person name="Zeng S.J."/>
            <person name="Shen C.Y."/>
            <person name="Yeh C.M."/>
            <person name="Luo Y.B."/>
            <person name="Tsai W.C."/>
            <person name="Van de Peer Y."/>
            <person name="Liu Z.J."/>
        </authorList>
    </citation>
    <scope>NUCLEOTIDE SEQUENCE [LARGE SCALE GENOMIC DNA]</scope>
    <source>
        <strain evidence="7">cv. Shenzhen</strain>
        <tissue evidence="6">Stem</tissue>
    </source>
</reference>
<dbReference type="Proteomes" id="UP000236161">
    <property type="component" value="Unassembled WGS sequence"/>
</dbReference>
<dbReference type="InterPro" id="IPR036020">
    <property type="entry name" value="WW_dom_sf"/>
</dbReference>
<organism evidence="6 7">
    <name type="scientific">Apostasia shenzhenica</name>
    <dbReference type="NCBI Taxonomy" id="1088818"/>
    <lineage>
        <taxon>Eukaryota</taxon>
        <taxon>Viridiplantae</taxon>
        <taxon>Streptophyta</taxon>
        <taxon>Embryophyta</taxon>
        <taxon>Tracheophyta</taxon>
        <taxon>Spermatophyta</taxon>
        <taxon>Magnoliopsida</taxon>
        <taxon>Liliopsida</taxon>
        <taxon>Asparagales</taxon>
        <taxon>Orchidaceae</taxon>
        <taxon>Apostasioideae</taxon>
        <taxon>Apostasia</taxon>
    </lineage>
</organism>
<keyword evidence="2" id="KW-0963">Cytoplasm</keyword>
<evidence type="ECO:0000259" key="5">
    <source>
        <dbReference type="PROSITE" id="PS50020"/>
    </source>
</evidence>
<evidence type="ECO:0000256" key="3">
    <source>
        <dbReference type="ARBA" id="ARBA00022553"/>
    </source>
</evidence>
<gene>
    <name evidence="6" type="ORF">AXF42_Ash002201</name>
</gene>
<feature type="domain" description="WW" evidence="5">
    <location>
        <begin position="60"/>
        <end position="94"/>
    </location>
</feature>
<dbReference type="AlphaFoldDB" id="A0A2I0AMV0"/>
<dbReference type="PANTHER" id="PTHR14791">
    <property type="entry name" value="BOMB/KIRA PROTEINS"/>
    <property type="match status" value="1"/>
</dbReference>
<evidence type="ECO:0000256" key="2">
    <source>
        <dbReference type="ARBA" id="ARBA00022490"/>
    </source>
</evidence>
<keyword evidence="3" id="KW-0597">Phosphoprotein</keyword>
<dbReference type="EMBL" id="KZ451969">
    <property type="protein sequence ID" value="PKA56898.1"/>
    <property type="molecule type" value="Genomic_DNA"/>
</dbReference>
<dbReference type="Gene3D" id="2.20.70.10">
    <property type="match status" value="1"/>
</dbReference>
<feature type="region of interest" description="Disordered" evidence="4">
    <location>
        <begin position="106"/>
        <end position="126"/>
    </location>
</feature>
<dbReference type="PANTHER" id="PTHR14791:SF29">
    <property type="entry name" value="PROTEIN KIBRA"/>
    <property type="match status" value="1"/>
</dbReference>
<proteinExistence type="predicted"/>
<keyword evidence="7" id="KW-1185">Reference proteome</keyword>
<dbReference type="OrthoDB" id="1930512at2759"/>
<dbReference type="PROSITE" id="PS50020">
    <property type="entry name" value="WW_DOMAIN_2"/>
    <property type="match status" value="1"/>
</dbReference>
<dbReference type="CDD" id="cd00201">
    <property type="entry name" value="WW"/>
    <property type="match status" value="1"/>
</dbReference>
<accession>A0A2I0AMV0</accession>
<evidence type="ECO:0000256" key="1">
    <source>
        <dbReference type="ARBA" id="ARBA00004496"/>
    </source>
</evidence>
<protein>
    <recommendedName>
        <fullName evidence="5">WW domain-containing protein</fullName>
    </recommendedName>
</protein>
<dbReference type="InterPro" id="IPR001202">
    <property type="entry name" value="WW_dom"/>
</dbReference>
<sequence length="213" mass="22691">MTAAPDIEALANSLRNCVMGGGGQGETAGPQIREAVVEWRLSVEKAGEEEGAMVELNSDVALPCHWEQCLDLMTGKVYFINLNNGEKTTEDPRICATSRSAIYFSSADDDSSDDSYIEEEDDNDGDVEYCSSSGVGSDYEDFYGLSCSDSSSSSCGSGSPSDSDSRRSVTPPCHILVAAGCKSCFMYFMVPKGVDACPRCGGALLHVGRNGYF</sequence>
<feature type="compositionally biased region" description="Acidic residues" evidence="4">
    <location>
        <begin position="107"/>
        <end position="126"/>
    </location>
</feature>
<comment type="subcellular location">
    <subcellularLocation>
        <location evidence="1">Cytoplasm</location>
    </subcellularLocation>
</comment>
<dbReference type="SUPFAM" id="SSF51045">
    <property type="entry name" value="WW domain"/>
    <property type="match status" value="1"/>
</dbReference>
<name>A0A2I0AMV0_9ASPA</name>